<accession>A0A0D1CBL0</accession>
<proteinExistence type="predicted"/>
<feature type="compositionally biased region" description="Acidic residues" evidence="1">
    <location>
        <begin position="385"/>
        <end position="396"/>
    </location>
</feature>
<dbReference type="AlphaFoldDB" id="A0A0D1CBL0"/>
<dbReference type="EMBL" id="CM003142">
    <property type="protein sequence ID" value="KIS70582.1"/>
    <property type="molecule type" value="Genomic_DNA"/>
</dbReference>
<feature type="compositionally biased region" description="Basic and acidic residues" evidence="1">
    <location>
        <begin position="601"/>
        <end position="610"/>
    </location>
</feature>
<gene>
    <name evidence="2" type="ORF">UMAG_10867</name>
</gene>
<name>A0A0D1CBL0_MYCMD</name>
<feature type="compositionally biased region" description="Polar residues" evidence="1">
    <location>
        <begin position="356"/>
        <end position="374"/>
    </location>
</feature>
<dbReference type="GeneID" id="23566838"/>
<feature type="region of interest" description="Disordered" evidence="1">
    <location>
        <begin position="1"/>
        <end position="87"/>
    </location>
</feature>
<dbReference type="OrthoDB" id="3367047at2759"/>
<feature type="region of interest" description="Disordered" evidence="1">
    <location>
        <begin position="474"/>
        <end position="495"/>
    </location>
</feature>
<feature type="compositionally biased region" description="Polar residues" evidence="1">
    <location>
        <begin position="574"/>
        <end position="589"/>
    </location>
</feature>
<feature type="region of interest" description="Disordered" evidence="1">
    <location>
        <begin position="124"/>
        <end position="154"/>
    </location>
</feature>
<feature type="region of interest" description="Disordered" evidence="1">
    <location>
        <begin position="540"/>
        <end position="610"/>
    </location>
</feature>
<dbReference type="InParanoid" id="A0A0D1CBL0"/>
<evidence type="ECO:0000313" key="3">
    <source>
        <dbReference type="Proteomes" id="UP000000561"/>
    </source>
</evidence>
<dbReference type="Proteomes" id="UP000000561">
    <property type="component" value="Chromosome 3"/>
</dbReference>
<feature type="compositionally biased region" description="Low complexity" evidence="1">
    <location>
        <begin position="292"/>
        <end position="308"/>
    </location>
</feature>
<dbReference type="RefSeq" id="XP_011387998.1">
    <property type="nucleotide sequence ID" value="XM_011389696.1"/>
</dbReference>
<sequence length="610" mass="65788">MNTGYGIPSRRRLRGPLHPPNRPRPSCFEDTLATSTAQSHLDESALAMPPPSSTPSGKKREWTATIGRGGLGSLPWEQAGPSVSGPYQQQYEVPRTELSFQSVMGFPTSTSTASMASLASMPSSSSSSSFVSLRPQQTPMSASPTSFRTAGEADDSSFYSARNTIFSRGDRSAQVSLRETSQAMNDAHNPADDPPRKRRRGLAGAIVDTALNAALYTGAAALTAYSLWSSWGHSVNGENQSHHPEAGPEADMGHVISQHKRPMAGHAGGKEPKMPPGGLEEPPPPYYDDQLTPSKQPQQASTPQSSSARMRKVFVSSQRNRRRATFQGSKPQRQSTPRKALPQTFRDAGPAAHSDLATSSQVATATRTEGFNSSGDDDGKQNRLEEEEDDDDENDEILLRFQEKMNALIAEGQAALNSTPVLQESDLREIDTPSSSLDIGMSWSRPQHMSSRASQRFDTSFGTDSPFANRLQQPAALPSPLNGVARSNSHPAQLAPADGESLAFLPEPVKRTFATPTGSQGLIHSRSVFDFSVDAQSESATNRTSSPFVFGRNDSAPGSPSLRAAATRRVTDFDTATRTSNRSNGNNPYMSRIPRSISRKSGIEPKRSPF</sequence>
<keyword evidence="3" id="KW-1185">Reference proteome</keyword>
<reference evidence="2 3" key="1">
    <citation type="journal article" date="2006" name="Nature">
        <title>Insights from the genome of the biotrophic fungal plant pathogen Ustilago maydis.</title>
        <authorList>
            <person name="Kamper J."/>
            <person name="Kahmann R."/>
            <person name="Bolker M."/>
            <person name="Ma L.J."/>
            <person name="Brefort T."/>
            <person name="Saville B.J."/>
            <person name="Banuett F."/>
            <person name="Kronstad J.W."/>
            <person name="Gold S.E."/>
            <person name="Muller O."/>
            <person name="Perlin M.H."/>
            <person name="Wosten H.A."/>
            <person name="de Vries R."/>
            <person name="Ruiz-Herrera J."/>
            <person name="Reynaga-Pena C.G."/>
            <person name="Snetselaar K."/>
            <person name="McCann M."/>
            <person name="Perez-Martin J."/>
            <person name="Feldbrugge M."/>
            <person name="Basse C.W."/>
            <person name="Steinberg G."/>
            <person name="Ibeas J.I."/>
            <person name="Holloman W."/>
            <person name="Guzman P."/>
            <person name="Farman M."/>
            <person name="Stajich J.E."/>
            <person name="Sentandreu R."/>
            <person name="Gonzalez-Prieto J.M."/>
            <person name="Kennell J.C."/>
            <person name="Molina L."/>
            <person name="Schirawski J."/>
            <person name="Mendoza-Mendoza A."/>
            <person name="Greilinger D."/>
            <person name="Munch K."/>
            <person name="Rossel N."/>
            <person name="Scherer M."/>
            <person name="Vranes M."/>
            <person name="Ladendorf O."/>
            <person name="Vincon V."/>
            <person name="Fuchs U."/>
            <person name="Sandrock B."/>
            <person name="Meng S."/>
            <person name="Ho E.C."/>
            <person name="Cahill M.J."/>
            <person name="Boyce K.J."/>
            <person name="Klose J."/>
            <person name="Klosterman S.J."/>
            <person name="Deelstra H.J."/>
            <person name="Ortiz-Castellanos L."/>
            <person name="Li W."/>
            <person name="Sanchez-Alonso P."/>
            <person name="Schreier P.H."/>
            <person name="Hauser-Hahn I."/>
            <person name="Vaupel M."/>
            <person name="Koopmann E."/>
            <person name="Friedrich G."/>
            <person name="Voss H."/>
            <person name="Schluter T."/>
            <person name="Margolis J."/>
            <person name="Platt D."/>
            <person name="Swimmer C."/>
            <person name="Gnirke A."/>
            <person name="Chen F."/>
            <person name="Vysotskaia V."/>
            <person name="Mannhaupt G."/>
            <person name="Guldener U."/>
            <person name="Munsterkotter M."/>
            <person name="Haase D."/>
            <person name="Oesterheld M."/>
            <person name="Mewes H.W."/>
            <person name="Mauceli E.W."/>
            <person name="DeCaprio D."/>
            <person name="Wade C.M."/>
            <person name="Butler J."/>
            <person name="Young S."/>
            <person name="Jaffe D.B."/>
            <person name="Calvo S."/>
            <person name="Nusbaum C."/>
            <person name="Galagan J."/>
            <person name="Birren B.W."/>
        </authorList>
    </citation>
    <scope>NUCLEOTIDE SEQUENCE [LARGE SCALE GENOMIC DNA]</scope>
    <source>
        <strain evidence="3">DSM 14603 / FGSC 9021 / UM521</strain>
    </source>
</reference>
<feature type="compositionally biased region" description="Polar residues" evidence="1">
    <location>
        <begin position="130"/>
        <end position="148"/>
    </location>
</feature>
<organism evidence="2 3">
    <name type="scientific">Mycosarcoma maydis</name>
    <name type="common">Corn smut fungus</name>
    <name type="synonym">Ustilago maydis</name>
    <dbReference type="NCBI Taxonomy" id="5270"/>
    <lineage>
        <taxon>Eukaryota</taxon>
        <taxon>Fungi</taxon>
        <taxon>Dikarya</taxon>
        <taxon>Basidiomycota</taxon>
        <taxon>Ustilaginomycotina</taxon>
        <taxon>Ustilaginomycetes</taxon>
        <taxon>Ustilaginales</taxon>
        <taxon>Ustilaginaceae</taxon>
        <taxon>Mycosarcoma</taxon>
    </lineage>
</organism>
<dbReference type="VEuPathDB" id="FungiDB:UMAG_10867"/>
<evidence type="ECO:0000313" key="2">
    <source>
        <dbReference type="EMBL" id="KIS70582.1"/>
    </source>
</evidence>
<dbReference type="KEGG" id="uma:UMAG_10867"/>
<feature type="compositionally biased region" description="Polar residues" evidence="1">
    <location>
        <begin position="326"/>
        <end position="337"/>
    </location>
</feature>
<protein>
    <submittedName>
        <fullName evidence="2">Uncharacterized protein</fullName>
    </submittedName>
</protein>
<dbReference type="eggNOG" id="ENOG502SG6Q">
    <property type="taxonomic scope" value="Eukaryota"/>
</dbReference>
<feature type="region of interest" description="Disordered" evidence="1">
    <location>
        <begin position="260"/>
        <end position="396"/>
    </location>
</feature>
<evidence type="ECO:0000256" key="1">
    <source>
        <dbReference type="SAM" id="MobiDB-lite"/>
    </source>
</evidence>
<feature type="region of interest" description="Disordered" evidence="1">
    <location>
        <begin position="169"/>
        <end position="199"/>
    </location>
</feature>
<feature type="compositionally biased region" description="Polar residues" evidence="1">
    <location>
        <begin position="173"/>
        <end position="184"/>
    </location>
</feature>